<dbReference type="PANTHER" id="PTHR30222:SF17">
    <property type="entry name" value="SPERMIDINE_PUTRESCINE-BINDING PERIPLASMIC PROTEIN"/>
    <property type="match status" value="1"/>
</dbReference>
<dbReference type="PROSITE" id="PS51318">
    <property type="entry name" value="TAT"/>
    <property type="match status" value="1"/>
</dbReference>
<dbReference type="SUPFAM" id="SSF53850">
    <property type="entry name" value="Periplasmic binding protein-like II"/>
    <property type="match status" value="1"/>
</dbReference>
<evidence type="ECO:0000256" key="2">
    <source>
        <dbReference type="ARBA" id="ARBA00022448"/>
    </source>
</evidence>
<evidence type="ECO:0000313" key="6">
    <source>
        <dbReference type="Proteomes" id="UP000707356"/>
    </source>
</evidence>
<dbReference type="Proteomes" id="UP000707356">
    <property type="component" value="Unassembled WGS sequence"/>
</dbReference>
<protein>
    <submittedName>
        <fullName evidence="5">Extracellular solute-binding protein</fullName>
    </submittedName>
</protein>
<proteinExistence type="predicted"/>
<comment type="subcellular location">
    <subcellularLocation>
        <location evidence="1">Periplasm</location>
    </subcellularLocation>
</comment>
<dbReference type="InterPro" id="IPR006311">
    <property type="entry name" value="TAT_signal"/>
</dbReference>
<sequence length="406" mass="44841">MLNRRSLLVAAGLASLNYLLSGCRAPSQALRIRVLDDAVPAQILQEFQRRLAIEPEANSASPLGAVKFVVSPQLADLFELLQTWKNPAPPPRISLPGTTRPTPIDDLIMLGDYWLSAAIQQKLIQPLPLESLAGWSQLPLVMQQLVRRDSQGQPSPTGQIWGAPYRWSSLVIAYNVERFEQLGWQPSDWSDLWRPELRRQISLLDSARATIGLTLKKLGQSANLADLSQAPALTNELEALQQQVKFYSSTDYLQPLMLGDSWLAVGWSTEVLPIAERDRRIAAVAPASGSLLSADLWVRPAAQAQAGNPAQNQNQNQASPNLPPSLIQWLEFCWQPEIAAQISLLSAAASPLLLLNRDLLSPSLQKRAVLLPPSSAVERSEFLLPLSDPEAYRRLWTAVRQMVQAT</sequence>
<dbReference type="InterPro" id="IPR001188">
    <property type="entry name" value="Sperm_putr-bd"/>
</dbReference>
<evidence type="ECO:0000256" key="1">
    <source>
        <dbReference type="ARBA" id="ARBA00004418"/>
    </source>
</evidence>
<dbReference type="EMBL" id="JAHHHV010000006">
    <property type="protein sequence ID" value="MBW4464119.1"/>
    <property type="molecule type" value="Genomic_DNA"/>
</dbReference>
<evidence type="ECO:0000256" key="4">
    <source>
        <dbReference type="ARBA" id="ARBA00022764"/>
    </source>
</evidence>
<dbReference type="GO" id="GO:0042597">
    <property type="term" value="C:periplasmic space"/>
    <property type="evidence" value="ECO:0007669"/>
    <property type="project" value="UniProtKB-SubCell"/>
</dbReference>
<comment type="caution">
    <text evidence="5">The sequence shown here is derived from an EMBL/GenBank/DDBJ whole genome shotgun (WGS) entry which is preliminary data.</text>
</comment>
<dbReference type="PROSITE" id="PS51257">
    <property type="entry name" value="PROKAR_LIPOPROTEIN"/>
    <property type="match status" value="1"/>
</dbReference>
<keyword evidence="3" id="KW-0732">Signal</keyword>
<keyword evidence="4" id="KW-0574">Periplasm</keyword>
<dbReference type="PANTHER" id="PTHR30222">
    <property type="entry name" value="SPERMIDINE/PUTRESCINE-BINDING PERIPLASMIC PROTEIN"/>
    <property type="match status" value="1"/>
</dbReference>
<name>A0A951P7C4_9CYAN</name>
<organism evidence="5 6">
    <name type="scientific">Pegethrix bostrychoides GSE-TBD4-15B</name>
    <dbReference type="NCBI Taxonomy" id="2839662"/>
    <lineage>
        <taxon>Bacteria</taxon>
        <taxon>Bacillati</taxon>
        <taxon>Cyanobacteriota</taxon>
        <taxon>Cyanophyceae</taxon>
        <taxon>Oculatellales</taxon>
        <taxon>Oculatellaceae</taxon>
        <taxon>Pegethrix</taxon>
    </lineage>
</organism>
<dbReference type="Pfam" id="PF13343">
    <property type="entry name" value="SBP_bac_6"/>
    <property type="match status" value="1"/>
</dbReference>
<evidence type="ECO:0000256" key="3">
    <source>
        <dbReference type="ARBA" id="ARBA00022729"/>
    </source>
</evidence>
<gene>
    <name evidence="5" type="ORF">KME07_01595</name>
</gene>
<reference evidence="5" key="2">
    <citation type="journal article" date="2022" name="Microbiol. Resour. Announc.">
        <title>Metagenome Sequencing to Explore Phylogenomics of Terrestrial Cyanobacteria.</title>
        <authorList>
            <person name="Ward R.D."/>
            <person name="Stajich J.E."/>
            <person name="Johansen J.R."/>
            <person name="Huntemann M."/>
            <person name="Clum A."/>
            <person name="Foster B."/>
            <person name="Foster B."/>
            <person name="Roux S."/>
            <person name="Palaniappan K."/>
            <person name="Varghese N."/>
            <person name="Mukherjee S."/>
            <person name="Reddy T.B.K."/>
            <person name="Daum C."/>
            <person name="Copeland A."/>
            <person name="Chen I.A."/>
            <person name="Ivanova N.N."/>
            <person name="Kyrpides N.C."/>
            <person name="Shapiro N."/>
            <person name="Eloe-Fadrosh E.A."/>
            <person name="Pietrasiak N."/>
        </authorList>
    </citation>
    <scope>NUCLEOTIDE SEQUENCE</scope>
    <source>
        <strain evidence="5">GSE-TBD4-15B</strain>
    </source>
</reference>
<dbReference type="AlphaFoldDB" id="A0A951P7C4"/>
<dbReference type="Gene3D" id="3.40.190.10">
    <property type="entry name" value="Periplasmic binding protein-like II"/>
    <property type="match status" value="2"/>
</dbReference>
<dbReference type="PRINTS" id="PR00909">
    <property type="entry name" value="SPERMDNBNDNG"/>
</dbReference>
<reference evidence="5" key="1">
    <citation type="submission" date="2021-05" db="EMBL/GenBank/DDBJ databases">
        <authorList>
            <person name="Pietrasiak N."/>
            <person name="Ward R."/>
            <person name="Stajich J.E."/>
            <person name="Kurbessoian T."/>
        </authorList>
    </citation>
    <scope>NUCLEOTIDE SEQUENCE</scope>
    <source>
        <strain evidence="5">GSE-TBD4-15B</strain>
    </source>
</reference>
<dbReference type="GO" id="GO:0015846">
    <property type="term" value="P:polyamine transport"/>
    <property type="evidence" value="ECO:0007669"/>
    <property type="project" value="InterPro"/>
</dbReference>
<evidence type="ECO:0000313" key="5">
    <source>
        <dbReference type="EMBL" id="MBW4464119.1"/>
    </source>
</evidence>
<keyword evidence="2" id="KW-0813">Transport</keyword>
<accession>A0A951P7C4</accession>
<dbReference type="GO" id="GO:0019808">
    <property type="term" value="F:polyamine binding"/>
    <property type="evidence" value="ECO:0007669"/>
    <property type="project" value="InterPro"/>
</dbReference>